<evidence type="ECO:0000256" key="4">
    <source>
        <dbReference type="SAM" id="MobiDB-lite"/>
    </source>
</evidence>
<evidence type="ECO:0000256" key="2">
    <source>
        <dbReference type="ARBA" id="ARBA00023043"/>
    </source>
</evidence>
<organism evidence="5 6">
    <name type="scientific">Triparma strigata</name>
    <dbReference type="NCBI Taxonomy" id="1606541"/>
    <lineage>
        <taxon>Eukaryota</taxon>
        <taxon>Sar</taxon>
        <taxon>Stramenopiles</taxon>
        <taxon>Ochrophyta</taxon>
        <taxon>Bolidophyceae</taxon>
        <taxon>Parmales</taxon>
        <taxon>Triparmaceae</taxon>
        <taxon>Triparma</taxon>
    </lineage>
</organism>
<comment type="caution">
    <text evidence="5">The sequence shown here is derived from an EMBL/GenBank/DDBJ whole genome shotgun (WGS) entry which is preliminary data.</text>
</comment>
<dbReference type="InterPro" id="IPR002110">
    <property type="entry name" value="Ankyrin_rpt"/>
</dbReference>
<accession>A0A9W7B6S2</accession>
<keyword evidence="2 3" id="KW-0040">ANK repeat</keyword>
<evidence type="ECO:0000313" key="5">
    <source>
        <dbReference type="EMBL" id="GMH80889.1"/>
    </source>
</evidence>
<dbReference type="OrthoDB" id="20872at2759"/>
<evidence type="ECO:0000313" key="6">
    <source>
        <dbReference type="Proteomes" id="UP001165085"/>
    </source>
</evidence>
<dbReference type="PANTHER" id="PTHR24171:SF9">
    <property type="entry name" value="ANKYRIN REPEAT DOMAIN-CONTAINING PROTEIN 39"/>
    <property type="match status" value="1"/>
</dbReference>
<dbReference type="InterPro" id="IPR036770">
    <property type="entry name" value="Ankyrin_rpt-contain_sf"/>
</dbReference>
<dbReference type="EMBL" id="BRXY01000251">
    <property type="protein sequence ID" value="GMH80889.1"/>
    <property type="molecule type" value="Genomic_DNA"/>
</dbReference>
<dbReference type="Gene3D" id="1.25.40.20">
    <property type="entry name" value="Ankyrin repeat-containing domain"/>
    <property type="match status" value="1"/>
</dbReference>
<dbReference type="Pfam" id="PF12796">
    <property type="entry name" value="Ank_2"/>
    <property type="match status" value="1"/>
</dbReference>
<proteinExistence type="predicted"/>
<keyword evidence="6" id="KW-1185">Reference proteome</keyword>
<dbReference type="SUPFAM" id="SSF48403">
    <property type="entry name" value="Ankyrin repeat"/>
    <property type="match status" value="1"/>
</dbReference>
<feature type="compositionally biased region" description="Basic and acidic residues" evidence="4">
    <location>
        <begin position="16"/>
        <end position="37"/>
    </location>
</feature>
<dbReference type="PROSITE" id="PS50297">
    <property type="entry name" value="ANK_REP_REGION"/>
    <property type="match status" value="2"/>
</dbReference>
<dbReference type="AlphaFoldDB" id="A0A9W7B6S2"/>
<reference evidence="6" key="1">
    <citation type="journal article" date="2023" name="Commun. Biol.">
        <title>Genome analysis of Parmales, the sister group of diatoms, reveals the evolutionary specialization of diatoms from phago-mixotrophs to photoautotrophs.</title>
        <authorList>
            <person name="Ban H."/>
            <person name="Sato S."/>
            <person name="Yoshikawa S."/>
            <person name="Yamada K."/>
            <person name="Nakamura Y."/>
            <person name="Ichinomiya M."/>
            <person name="Sato N."/>
            <person name="Blanc-Mathieu R."/>
            <person name="Endo H."/>
            <person name="Kuwata A."/>
            <person name="Ogata H."/>
        </authorList>
    </citation>
    <scope>NUCLEOTIDE SEQUENCE [LARGE SCALE GENOMIC DNA]</scope>
    <source>
        <strain evidence="6">NIES 3701</strain>
    </source>
</reference>
<evidence type="ECO:0000256" key="3">
    <source>
        <dbReference type="PROSITE-ProRule" id="PRU00023"/>
    </source>
</evidence>
<gene>
    <name evidence="5" type="ORF">TrST_g10828</name>
</gene>
<keyword evidence="1" id="KW-0677">Repeat</keyword>
<name>A0A9W7B6S2_9STRA</name>
<dbReference type="PANTHER" id="PTHR24171">
    <property type="entry name" value="ANKYRIN REPEAT DOMAIN-CONTAINING PROTEIN 39-RELATED"/>
    <property type="match status" value="1"/>
</dbReference>
<dbReference type="PROSITE" id="PS50088">
    <property type="entry name" value="ANK_REPEAT"/>
    <property type="match status" value="2"/>
</dbReference>
<evidence type="ECO:0000256" key="1">
    <source>
        <dbReference type="ARBA" id="ARBA00022737"/>
    </source>
</evidence>
<protein>
    <submittedName>
        <fullName evidence="5">Uncharacterized protein</fullName>
    </submittedName>
</protein>
<dbReference type="Proteomes" id="UP001165085">
    <property type="component" value="Unassembled WGS sequence"/>
</dbReference>
<feature type="repeat" description="ANK" evidence="3">
    <location>
        <begin position="114"/>
        <end position="146"/>
    </location>
</feature>
<feature type="compositionally biased region" description="Polar residues" evidence="4">
    <location>
        <begin position="1"/>
        <end position="14"/>
    </location>
</feature>
<sequence>MGSASSTLPDSITVEQAKEMAGDRFDEEKWNANKDDQGQVSKSTFLSWGDAPVAGGGITKEQALAESNADKEAAEAAGIDWKSVHSCIRWAKPIDEVSTIILSPAHANCVDTGNGNYPIHIAAQNGHAELVKWLVTNGAKVNVQNGTGQTPLHMAISYDYGEVSDHLLASGANVEICNWDGNPAKFGIDGDKDPSDPIYLLDSCKTTEQALLALAAMEERCKTDAGSLDKSKVAMTGMQVKKGNKSLEKEMWTPECQAKFGEVMGML</sequence>
<feature type="repeat" description="ANK" evidence="3">
    <location>
        <begin position="147"/>
        <end position="179"/>
    </location>
</feature>
<feature type="region of interest" description="Disordered" evidence="4">
    <location>
        <begin position="1"/>
        <end position="38"/>
    </location>
</feature>
<dbReference type="SMART" id="SM00248">
    <property type="entry name" value="ANK"/>
    <property type="match status" value="2"/>
</dbReference>